<organism evidence="1 2">
    <name type="scientific">Comamonas nitrativorans</name>
    <dbReference type="NCBI Taxonomy" id="108437"/>
    <lineage>
        <taxon>Bacteria</taxon>
        <taxon>Pseudomonadati</taxon>
        <taxon>Pseudomonadota</taxon>
        <taxon>Betaproteobacteria</taxon>
        <taxon>Burkholderiales</taxon>
        <taxon>Comamonadaceae</taxon>
        <taxon>Comamonas</taxon>
    </lineage>
</organism>
<proteinExistence type="predicted"/>
<dbReference type="Proteomes" id="UP001595967">
    <property type="component" value="Unassembled WGS sequence"/>
</dbReference>
<dbReference type="EMBL" id="JBHSEW010000002">
    <property type="protein sequence ID" value="MFC4621356.1"/>
    <property type="molecule type" value="Genomic_DNA"/>
</dbReference>
<name>A0ABV9GT27_9BURK</name>
<reference evidence="2" key="1">
    <citation type="journal article" date="2019" name="Int. J. Syst. Evol. Microbiol.">
        <title>The Global Catalogue of Microorganisms (GCM) 10K type strain sequencing project: providing services to taxonomists for standard genome sequencing and annotation.</title>
        <authorList>
            <consortium name="The Broad Institute Genomics Platform"/>
            <consortium name="The Broad Institute Genome Sequencing Center for Infectious Disease"/>
            <person name="Wu L."/>
            <person name="Ma J."/>
        </authorList>
    </citation>
    <scope>NUCLEOTIDE SEQUENCE [LARGE SCALE GENOMIC DNA]</scope>
    <source>
        <strain evidence="2">JCM 11650</strain>
    </source>
</reference>
<keyword evidence="2" id="KW-1185">Reference proteome</keyword>
<dbReference type="InterPro" id="IPR029063">
    <property type="entry name" value="SAM-dependent_MTases_sf"/>
</dbReference>
<sequence length="113" mass="13708">MWIYDLRTNKHFTLKTRPLRREDLQDFIDCYHPEDRHVRQATERFRYYRYDELIARDKASLDIFWLKDESLDTLDDMPPPEVLQQEIIEHLEAALLAFREVTASLPKAVRDSR</sequence>
<comment type="caution">
    <text evidence="1">The sequence shown here is derived from an EMBL/GenBank/DDBJ whole genome shotgun (WGS) entry which is preliminary data.</text>
</comment>
<accession>A0ABV9GT27</accession>
<protein>
    <submittedName>
        <fullName evidence="1">Uncharacterized protein</fullName>
    </submittedName>
</protein>
<evidence type="ECO:0000313" key="2">
    <source>
        <dbReference type="Proteomes" id="UP001595967"/>
    </source>
</evidence>
<dbReference type="SUPFAM" id="SSF53335">
    <property type="entry name" value="S-adenosyl-L-methionine-dependent methyltransferases"/>
    <property type="match status" value="1"/>
</dbReference>
<evidence type="ECO:0000313" key="1">
    <source>
        <dbReference type="EMBL" id="MFC4621356.1"/>
    </source>
</evidence>
<dbReference type="Gene3D" id="3.40.50.150">
    <property type="entry name" value="Vaccinia Virus protein VP39"/>
    <property type="match status" value="1"/>
</dbReference>
<gene>
    <name evidence="1" type="ORF">ACFO3A_03925</name>
</gene>
<dbReference type="RefSeq" id="WP_377724160.1">
    <property type="nucleotide sequence ID" value="NZ_JBHSEW010000002.1"/>
</dbReference>